<keyword evidence="4" id="KW-0720">Serine protease</keyword>
<evidence type="ECO:0000256" key="1">
    <source>
        <dbReference type="ARBA" id="ARBA00010541"/>
    </source>
</evidence>
<dbReference type="Proteomes" id="UP000604381">
    <property type="component" value="Unassembled WGS sequence"/>
</dbReference>
<dbReference type="PANTHER" id="PTHR22939">
    <property type="entry name" value="SERINE PROTEASE FAMILY S1C HTRA-RELATED"/>
    <property type="match status" value="1"/>
</dbReference>
<dbReference type="Pfam" id="PF17820">
    <property type="entry name" value="PDZ_6"/>
    <property type="match status" value="1"/>
</dbReference>
<dbReference type="EMBL" id="JADHEI010000068">
    <property type="protein sequence ID" value="MBF2736026.1"/>
    <property type="molecule type" value="Genomic_DNA"/>
</dbReference>
<evidence type="ECO:0000259" key="6">
    <source>
        <dbReference type="PROSITE" id="PS50106"/>
    </source>
</evidence>
<dbReference type="InterPro" id="IPR041489">
    <property type="entry name" value="PDZ_6"/>
</dbReference>
<dbReference type="SUPFAM" id="SSF50494">
    <property type="entry name" value="Trypsin-like serine proteases"/>
    <property type="match status" value="1"/>
</dbReference>
<sequence>MLPPPYHNRSRLLAVLFLILCGLPAAAHGPADYAALYEETSKSVVYIENEAGLGAGVIISPDGYILTNAHVIYDYESYQALDSFVLLHDYSDAEAEIIGYDHYSDIALLKIEVDEPLPAAKIGDSSELKVGNAVLAIGHPEDFDYSLSTGVISSTERFETGPNLGVPALCRLPWLQTDAAINSGNSGGPLLNDKGEVVGIISWGNTAGDDSGLNFAMPIDLAMLIQDWLRDSETGTIPWGVLGVYVDYVVNEDDVYGLWVNQVNRDSGAEAAGIQVGDLIIEYDGLPIYDTYFGCELEGTQIPITLIRDDEEMILSVTLSAIGDEGFLR</sequence>
<dbReference type="Pfam" id="PF13365">
    <property type="entry name" value="Trypsin_2"/>
    <property type="match status" value="1"/>
</dbReference>
<comment type="caution">
    <text evidence="7">The sequence shown here is derived from an EMBL/GenBank/DDBJ whole genome shotgun (WGS) entry which is preliminary data.</text>
</comment>
<dbReference type="PRINTS" id="PR00834">
    <property type="entry name" value="PROTEASES2C"/>
</dbReference>
<dbReference type="InterPro" id="IPR001478">
    <property type="entry name" value="PDZ"/>
</dbReference>
<evidence type="ECO:0000256" key="3">
    <source>
        <dbReference type="ARBA" id="ARBA00022801"/>
    </source>
</evidence>
<dbReference type="InterPro" id="IPR001940">
    <property type="entry name" value="Peptidase_S1C"/>
</dbReference>
<keyword evidence="3" id="KW-0378">Hydrolase</keyword>
<gene>
    <name evidence="7" type="ORF">ISN26_08210</name>
</gene>
<protein>
    <submittedName>
        <fullName evidence="7">Trypsin-like peptidase domain-containing protein</fullName>
    </submittedName>
</protein>
<dbReference type="InterPro" id="IPR036034">
    <property type="entry name" value="PDZ_sf"/>
</dbReference>
<dbReference type="InterPro" id="IPR009003">
    <property type="entry name" value="Peptidase_S1_PA"/>
</dbReference>
<accession>A0A930UJ61</accession>
<comment type="similarity">
    <text evidence="1">Belongs to the peptidase S1C family.</text>
</comment>
<dbReference type="PROSITE" id="PS50106">
    <property type="entry name" value="PDZ"/>
    <property type="match status" value="1"/>
</dbReference>
<reference evidence="7" key="1">
    <citation type="submission" date="2020-10" db="EMBL/GenBank/DDBJ databases">
        <title>An improved Amphimedon queenslandica hologenome assembly reveals how three proteobacterial symbionts can extend the metabolic phenotypic of their marine sponge host.</title>
        <authorList>
            <person name="Degnan B."/>
            <person name="Degnan S."/>
            <person name="Xiang X."/>
        </authorList>
    </citation>
    <scope>NUCLEOTIDE SEQUENCE</scope>
    <source>
        <strain evidence="7">AqS2</strain>
    </source>
</reference>
<feature type="domain" description="PDZ" evidence="6">
    <location>
        <begin position="229"/>
        <end position="288"/>
    </location>
</feature>
<organism evidence="7 8">
    <name type="scientific">Candidatus Amphirhobacter heronislandensis</name>
    <dbReference type="NCBI Taxonomy" id="1732024"/>
    <lineage>
        <taxon>Bacteria</taxon>
        <taxon>Pseudomonadati</taxon>
        <taxon>Pseudomonadota</taxon>
        <taxon>Gammaproteobacteria</taxon>
        <taxon>Candidatus Tethybacterales</taxon>
        <taxon>Candidatus Tethybacteraceae</taxon>
        <taxon>Candidatus Amphirhobacter</taxon>
    </lineage>
</organism>
<dbReference type="Gene3D" id="2.30.42.10">
    <property type="match status" value="1"/>
</dbReference>
<evidence type="ECO:0000313" key="7">
    <source>
        <dbReference type="EMBL" id="MBF2736026.1"/>
    </source>
</evidence>
<dbReference type="PANTHER" id="PTHR22939:SF129">
    <property type="entry name" value="SERINE PROTEASE HTRA2, MITOCHONDRIAL"/>
    <property type="match status" value="1"/>
</dbReference>
<dbReference type="Gene3D" id="2.40.10.120">
    <property type="match status" value="1"/>
</dbReference>
<name>A0A930UJ61_9GAMM</name>
<keyword evidence="2" id="KW-0645">Protease</keyword>
<proteinExistence type="inferred from homology"/>
<feature type="signal peptide" evidence="5">
    <location>
        <begin position="1"/>
        <end position="27"/>
    </location>
</feature>
<dbReference type="SUPFAM" id="SSF50156">
    <property type="entry name" value="PDZ domain-like"/>
    <property type="match status" value="1"/>
</dbReference>
<dbReference type="GO" id="GO:0006508">
    <property type="term" value="P:proteolysis"/>
    <property type="evidence" value="ECO:0007669"/>
    <property type="project" value="UniProtKB-KW"/>
</dbReference>
<dbReference type="GO" id="GO:0004252">
    <property type="term" value="F:serine-type endopeptidase activity"/>
    <property type="evidence" value="ECO:0007669"/>
    <property type="project" value="InterPro"/>
</dbReference>
<feature type="chain" id="PRO_5037388551" evidence="5">
    <location>
        <begin position="28"/>
        <end position="329"/>
    </location>
</feature>
<dbReference type="AlphaFoldDB" id="A0A930UJ61"/>
<evidence type="ECO:0000256" key="4">
    <source>
        <dbReference type="ARBA" id="ARBA00022825"/>
    </source>
</evidence>
<evidence type="ECO:0000256" key="5">
    <source>
        <dbReference type="SAM" id="SignalP"/>
    </source>
</evidence>
<keyword evidence="8" id="KW-1185">Reference proteome</keyword>
<evidence type="ECO:0000256" key="2">
    <source>
        <dbReference type="ARBA" id="ARBA00022670"/>
    </source>
</evidence>
<keyword evidence="5" id="KW-0732">Signal</keyword>
<evidence type="ECO:0000313" key="8">
    <source>
        <dbReference type="Proteomes" id="UP000604381"/>
    </source>
</evidence>